<dbReference type="InterPro" id="IPR029058">
    <property type="entry name" value="AB_hydrolase_fold"/>
</dbReference>
<evidence type="ECO:0000313" key="3">
    <source>
        <dbReference type="EMBL" id="GIG51847.1"/>
    </source>
</evidence>
<gene>
    <name evidence="3" type="ORF">Dsi01nite_098880</name>
</gene>
<evidence type="ECO:0000259" key="1">
    <source>
        <dbReference type="Pfam" id="PF00561"/>
    </source>
</evidence>
<evidence type="ECO:0000313" key="4">
    <source>
        <dbReference type="Proteomes" id="UP000660611"/>
    </source>
</evidence>
<name>A0A919PX04_9ACTN</name>
<dbReference type="InterPro" id="IPR050471">
    <property type="entry name" value="AB_hydrolase"/>
</dbReference>
<accession>A0A919PX04</accession>
<proteinExistence type="predicted"/>
<dbReference type="SUPFAM" id="SSF53474">
    <property type="entry name" value="alpha/beta-Hydrolases"/>
    <property type="match status" value="1"/>
</dbReference>
<dbReference type="GO" id="GO:0004806">
    <property type="term" value="F:triacylglycerol lipase activity"/>
    <property type="evidence" value="ECO:0007669"/>
    <property type="project" value="TreeGrafter"/>
</dbReference>
<dbReference type="GO" id="GO:0046503">
    <property type="term" value="P:glycerolipid catabolic process"/>
    <property type="evidence" value="ECO:0007669"/>
    <property type="project" value="TreeGrafter"/>
</dbReference>
<dbReference type="RefSeq" id="WP_203853454.1">
    <property type="nucleotide sequence ID" value="NZ_BAAAVW010000010.1"/>
</dbReference>
<dbReference type="PANTHER" id="PTHR43433">
    <property type="entry name" value="HYDROLASE, ALPHA/BETA FOLD FAMILY PROTEIN"/>
    <property type="match status" value="1"/>
</dbReference>
<dbReference type="EMBL" id="BONQ01000164">
    <property type="protein sequence ID" value="GIG51847.1"/>
    <property type="molecule type" value="Genomic_DNA"/>
</dbReference>
<feature type="domain" description="Peptidase S33 tripeptidyl aminopeptidase-like C-terminal" evidence="2">
    <location>
        <begin position="205"/>
        <end position="248"/>
    </location>
</feature>
<dbReference type="InterPro" id="IPR013595">
    <property type="entry name" value="Pept_S33_TAP-like_C"/>
</dbReference>
<reference evidence="3" key="1">
    <citation type="submission" date="2021-01" db="EMBL/GenBank/DDBJ databases">
        <title>Whole genome shotgun sequence of Dactylosporangium siamense NBRC 106093.</title>
        <authorList>
            <person name="Komaki H."/>
            <person name="Tamura T."/>
        </authorList>
    </citation>
    <scope>NUCLEOTIDE SEQUENCE</scope>
    <source>
        <strain evidence="3">NBRC 106093</strain>
    </source>
</reference>
<feature type="domain" description="AB hydrolase-1" evidence="1">
    <location>
        <begin position="24"/>
        <end position="135"/>
    </location>
</feature>
<dbReference type="Pfam" id="PF08386">
    <property type="entry name" value="Abhydrolase_4"/>
    <property type="match status" value="1"/>
</dbReference>
<dbReference type="PANTHER" id="PTHR43433:SF5">
    <property type="entry name" value="AB HYDROLASE-1 DOMAIN-CONTAINING PROTEIN"/>
    <property type="match status" value="1"/>
</dbReference>
<dbReference type="AlphaFoldDB" id="A0A919PX04"/>
<dbReference type="InterPro" id="IPR000073">
    <property type="entry name" value="AB_hydrolase_1"/>
</dbReference>
<comment type="caution">
    <text evidence="3">The sequence shown here is derived from an EMBL/GenBank/DDBJ whole genome shotgun (WGS) entry which is preliminary data.</text>
</comment>
<evidence type="ECO:0008006" key="5">
    <source>
        <dbReference type="Google" id="ProtNLM"/>
    </source>
</evidence>
<dbReference type="Proteomes" id="UP000660611">
    <property type="component" value="Unassembled WGS sequence"/>
</dbReference>
<keyword evidence="4" id="KW-1185">Reference proteome</keyword>
<sequence length="274" mass="28785">MTETMLHVNGVELCVETFGDPAGPAVLLIDGAAASMLWWDAGLCRQIAAGGRFVIRYDQRDTGRSTAYPPGRPGYSNGDLARDAVGILDALDIQQAHVVCRSMSGGLGLILGVDHPARVATLTFVSTSTGGDGLPPSTVEHLEPTGDAVADTVAAVRAYAGGSPYFDEAATRDLAQRDADRARDITTAANHYAMRFDPPVNGDFADLKVPALVVHGDLDPLLPLPHGQAVRDAIPGARLVVLPGAGHDLPPQLWDTFTTELLRHTGNRPAATGV</sequence>
<dbReference type="Pfam" id="PF00561">
    <property type="entry name" value="Abhydrolase_1"/>
    <property type="match status" value="1"/>
</dbReference>
<dbReference type="Gene3D" id="3.40.50.1820">
    <property type="entry name" value="alpha/beta hydrolase"/>
    <property type="match status" value="1"/>
</dbReference>
<protein>
    <recommendedName>
        <fullName evidence="5">Alpha/beta hydrolase</fullName>
    </recommendedName>
</protein>
<evidence type="ECO:0000259" key="2">
    <source>
        <dbReference type="Pfam" id="PF08386"/>
    </source>
</evidence>
<organism evidence="3 4">
    <name type="scientific">Dactylosporangium siamense</name>
    <dbReference type="NCBI Taxonomy" id="685454"/>
    <lineage>
        <taxon>Bacteria</taxon>
        <taxon>Bacillati</taxon>
        <taxon>Actinomycetota</taxon>
        <taxon>Actinomycetes</taxon>
        <taxon>Micromonosporales</taxon>
        <taxon>Micromonosporaceae</taxon>
        <taxon>Dactylosporangium</taxon>
    </lineage>
</organism>